<dbReference type="InterPro" id="IPR001138">
    <property type="entry name" value="Zn2Cys6_DnaBD"/>
</dbReference>
<evidence type="ECO:0000313" key="6">
    <source>
        <dbReference type="EMBL" id="KAJ5432928.1"/>
    </source>
</evidence>
<dbReference type="GO" id="GO:0008270">
    <property type="term" value="F:zinc ion binding"/>
    <property type="evidence" value="ECO:0007669"/>
    <property type="project" value="InterPro"/>
</dbReference>
<dbReference type="InterPro" id="IPR036864">
    <property type="entry name" value="Zn2-C6_fun-type_DNA-bd_sf"/>
</dbReference>
<dbReference type="Proteomes" id="UP001213681">
    <property type="component" value="Unassembled WGS sequence"/>
</dbReference>
<dbReference type="PROSITE" id="PS50048">
    <property type="entry name" value="ZN2_CY6_FUNGAL_2"/>
    <property type="match status" value="1"/>
</dbReference>
<dbReference type="Pfam" id="PF00172">
    <property type="entry name" value="Zn_clus"/>
    <property type="match status" value="1"/>
</dbReference>
<dbReference type="SMART" id="SM00066">
    <property type="entry name" value="GAL4"/>
    <property type="match status" value="1"/>
</dbReference>
<organism evidence="6 7">
    <name type="scientific">Penicillium daleae</name>
    <dbReference type="NCBI Taxonomy" id="63821"/>
    <lineage>
        <taxon>Eukaryota</taxon>
        <taxon>Fungi</taxon>
        <taxon>Dikarya</taxon>
        <taxon>Ascomycota</taxon>
        <taxon>Pezizomycotina</taxon>
        <taxon>Eurotiomycetes</taxon>
        <taxon>Eurotiomycetidae</taxon>
        <taxon>Eurotiales</taxon>
        <taxon>Aspergillaceae</taxon>
        <taxon>Penicillium</taxon>
    </lineage>
</organism>
<evidence type="ECO:0000256" key="4">
    <source>
        <dbReference type="ARBA" id="ARBA00023242"/>
    </source>
</evidence>
<keyword evidence="3" id="KW-0804">Transcription</keyword>
<dbReference type="CDD" id="cd00067">
    <property type="entry name" value="GAL4"/>
    <property type="match status" value="1"/>
</dbReference>
<evidence type="ECO:0000256" key="1">
    <source>
        <dbReference type="ARBA" id="ARBA00023015"/>
    </source>
</evidence>
<protein>
    <recommendedName>
        <fullName evidence="5">Zn(2)-C6 fungal-type domain-containing protein</fullName>
    </recommendedName>
</protein>
<dbReference type="GeneID" id="81605709"/>
<keyword evidence="1" id="KW-0805">Transcription regulation</keyword>
<proteinExistence type="predicted"/>
<comment type="caution">
    <text evidence="6">The sequence shown here is derived from an EMBL/GenBank/DDBJ whole genome shotgun (WGS) entry which is preliminary data.</text>
</comment>
<keyword evidence="2" id="KW-0238">DNA-binding</keyword>
<dbReference type="Gene3D" id="4.10.240.10">
    <property type="entry name" value="Zn(2)-C6 fungal-type DNA-binding domain"/>
    <property type="match status" value="1"/>
</dbReference>
<dbReference type="SUPFAM" id="SSF57701">
    <property type="entry name" value="Zn2/Cys6 DNA-binding domain"/>
    <property type="match status" value="1"/>
</dbReference>
<dbReference type="GO" id="GO:0000981">
    <property type="term" value="F:DNA-binding transcription factor activity, RNA polymerase II-specific"/>
    <property type="evidence" value="ECO:0007669"/>
    <property type="project" value="InterPro"/>
</dbReference>
<evidence type="ECO:0000256" key="3">
    <source>
        <dbReference type="ARBA" id="ARBA00023163"/>
    </source>
</evidence>
<reference evidence="6" key="1">
    <citation type="submission" date="2022-12" db="EMBL/GenBank/DDBJ databases">
        <authorList>
            <person name="Petersen C."/>
        </authorList>
    </citation>
    <scope>NUCLEOTIDE SEQUENCE</scope>
    <source>
        <strain evidence="6">IBT 16125</strain>
    </source>
</reference>
<name>A0AAD6FX10_9EURO</name>
<dbReference type="EMBL" id="JAPVEA010000009">
    <property type="protein sequence ID" value="KAJ5432928.1"/>
    <property type="molecule type" value="Genomic_DNA"/>
</dbReference>
<keyword evidence="7" id="KW-1185">Reference proteome</keyword>
<dbReference type="GO" id="GO:0003677">
    <property type="term" value="F:DNA binding"/>
    <property type="evidence" value="ECO:0007669"/>
    <property type="project" value="UniProtKB-KW"/>
</dbReference>
<reference evidence="6" key="2">
    <citation type="journal article" date="2023" name="IMA Fungus">
        <title>Comparative genomic study of the Penicillium genus elucidates a diverse pangenome and 15 lateral gene transfer events.</title>
        <authorList>
            <person name="Petersen C."/>
            <person name="Sorensen T."/>
            <person name="Nielsen M.R."/>
            <person name="Sondergaard T.E."/>
            <person name="Sorensen J.L."/>
            <person name="Fitzpatrick D.A."/>
            <person name="Frisvad J.C."/>
            <person name="Nielsen K.L."/>
        </authorList>
    </citation>
    <scope>NUCLEOTIDE SEQUENCE</scope>
    <source>
        <strain evidence="6">IBT 16125</strain>
    </source>
</reference>
<dbReference type="AlphaFoldDB" id="A0AAD6FX10"/>
<sequence length="651" mass="74083">MSSWPNEPGGNAHYKVAIPRISRKPPLAKRQRVARACDACRQIKLRCNGQRPACEYCSAIGSPCLYSASKREARQIDLQRLEERVQDYESVLGDVLLHCPQKNLKPILKLISERHPEFLAALRQSARLPQSSPSLKFNLNLERMHITYRDNRFGEGLSLQRQPLIQTKSIRHWTSLVEDDVASHLLSFYFTWENPTWHLIDQELFIHDLETRATRFCSPLLVHILLLFGCSFSYGLHSFTDRRQEKALGQKLYDEILRLWAREKETIDIPTLQSGILLGLLCCTFGTDRLGTELIMRGAAMYYQTDLHKDGAPYFQCVDDDLRRSMARAQKLISWGVFDVQSLASQVYKKYSEWPQPPSIVFSPEEAASLDESHMWSPYPFQTPIFASNTYNIARFRGKLADLVNETAALSLKLRDSTPTEDSWTRGCEIYWKLLQWDQELPPEILQGRNSTPHNLCLRMYYHCTVINLCDVFEEYSLKQPQGEPAFEAAEIKSSAVEALGSLILYYKHFHGWKSVPIVMLHYLCVAGIHAIARLSPSEMKWMKVLESSVLGLWNMAIGWGRLGKAFLKIIGFLLRARKVNNDHITPKTAAIMDQLDGAYWTATDAASLAADYVVHSVPSDLTSTASDPGLKVIARSTVEDLIKAAEKLTL</sequence>
<evidence type="ECO:0000259" key="5">
    <source>
        <dbReference type="PROSITE" id="PS50048"/>
    </source>
</evidence>
<dbReference type="PANTHER" id="PTHR47256">
    <property type="entry name" value="ZN(II)2CYS6 TRANSCRIPTION FACTOR (EUROFUNG)-RELATED"/>
    <property type="match status" value="1"/>
</dbReference>
<dbReference type="PANTHER" id="PTHR47256:SF3">
    <property type="entry name" value="ZN(II)2CYS6 TRANSCRIPTION FACTOR (EUROFUNG)"/>
    <property type="match status" value="1"/>
</dbReference>
<evidence type="ECO:0000256" key="2">
    <source>
        <dbReference type="ARBA" id="ARBA00023125"/>
    </source>
</evidence>
<dbReference type="InterPro" id="IPR053187">
    <property type="entry name" value="Notoamide_regulator"/>
</dbReference>
<accession>A0AAD6FX10</accession>
<dbReference type="RefSeq" id="XP_056760220.1">
    <property type="nucleotide sequence ID" value="XM_056915466.1"/>
</dbReference>
<gene>
    <name evidence="6" type="ORF">N7458_012084</name>
</gene>
<evidence type="ECO:0000313" key="7">
    <source>
        <dbReference type="Proteomes" id="UP001213681"/>
    </source>
</evidence>
<feature type="domain" description="Zn(2)-C6 fungal-type" evidence="5">
    <location>
        <begin position="36"/>
        <end position="66"/>
    </location>
</feature>
<keyword evidence="4" id="KW-0539">Nucleus</keyword>
<dbReference type="CDD" id="cd12148">
    <property type="entry name" value="fungal_TF_MHR"/>
    <property type="match status" value="1"/>
</dbReference>
<dbReference type="PROSITE" id="PS00463">
    <property type="entry name" value="ZN2_CY6_FUNGAL_1"/>
    <property type="match status" value="1"/>
</dbReference>